<dbReference type="Proteomes" id="UP000775213">
    <property type="component" value="Unassembled WGS sequence"/>
</dbReference>
<dbReference type="GO" id="GO:0005886">
    <property type="term" value="C:plasma membrane"/>
    <property type="evidence" value="ECO:0007669"/>
    <property type="project" value="TreeGrafter"/>
</dbReference>
<name>A0AAV7GPE4_DENCH</name>
<evidence type="ECO:0000313" key="3">
    <source>
        <dbReference type="EMBL" id="KAH0457573.1"/>
    </source>
</evidence>
<dbReference type="InterPro" id="IPR003440">
    <property type="entry name" value="Glyco_trans_48_dom"/>
</dbReference>
<dbReference type="AlphaFoldDB" id="A0AAV7GPE4"/>
<dbReference type="Pfam" id="PF02364">
    <property type="entry name" value="Glucan_synthase"/>
    <property type="match status" value="1"/>
</dbReference>
<evidence type="ECO:0000313" key="4">
    <source>
        <dbReference type="Proteomes" id="UP000775213"/>
    </source>
</evidence>
<dbReference type="GO" id="GO:0003843">
    <property type="term" value="F:1,3-beta-D-glucan synthase activity"/>
    <property type="evidence" value="ECO:0007669"/>
    <property type="project" value="InterPro"/>
</dbReference>
<sequence length="219" mass="25086">MMNLLEEFNEDHGLRPPTILGVRGHIFTGNISSLGWFMLNQETSFVTIGQRVLATPLKVCFQYRHRDVFDRIFHIIRGDISKASCGINLSENIFAKFNPTLRQENITHHECIQVRKGRDVGLNQISMLEAKVACSNREQILSRDIYDLGHRFDFFRMLSYYFNTIGFYVSSMMVIIIVHFFLYGKPYLSLSGLDSAIMKQAHIRGNNPLKAAMASQSSV</sequence>
<dbReference type="GO" id="GO:0000148">
    <property type="term" value="C:1,3-beta-D-glucan synthase complex"/>
    <property type="evidence" value="ECO:0007669"/>
    <property type="project" value="InterPro"/>
</dbReference>
<comment type="caution">
    <text evidence="3">The sequence shown here is derived from an EMBL/GenBank/DDBJ whole genome shotgun (WGS) entry which is preliminary data.</text>
</comment>
<reference evidence="3 4" key="1">
    <citation type="journal article" date="2021" name="Hortic Res">
        <title>Chromosome-scale assembly of the Dendrobium chrysotoxum genome enhances the understanding of orchid evolution.</title>
        <authorList>
            <person name="Zhang Y."/>
            <person name="Zhang G.Q."/>
            <person name="Zhang D."/>
            <person name="Liu X.D."/>
            <person name="Xu X.Y."/>
            <person name="Sun W.H."/>
            <person name="Yu X."/>
            <person name="Zhu X."/>
            <person name="Wang Z.W."/>
            <person name="Zhao X."/>
            <person name="Zhong W.Y."/>
            <person name="Chen H."/>
            <person name="Yin W.L."/>
            <person name="Huang T."/>
            <person name="Niu S.C."/>
            <person name="Liu Z.J."/>
        </authorList>
    </citation>
    <scope>NUCLEOTIDE SEQUENCE [LARGE SCALE GENOMIC DNA]</scope>
    <source>
        <strain evidence="3">Lindl</strain>
    </source>
</reference>
<dbReference type="EMBL" id="JAGFBR010000012">
    <property type="protein sequence ID" value="KAH0457573.1"/>
    <property type="molecule type" value="Genomic_DNA"/>
</dbReference>
<keyword evidence="1" id="KW-0472">Membrane</keyword>
<feature type="transmembrane region" description="Helical" evidence="1">
    <location>
        <begin position="160"/>
        <end position="183"/>
    </location>
</feature>
<dbReference type="PANTHER" id="PTHR12741:SF106">
    <property type="entry name" value="CALLOSE SYNTHASE 5"/>
    <property type="match status" value="1"/>
</dbReference>
<protein>
    <recommendedName>
        <fullName evidence="2">Glycosyl transferase 48 domain-containing protein</fullName>
    </recommendedName>
</protein>
<keyword evidence="4" id="KW-1185">Reference proteome</keyword>
<organism evidence="3 4">
    <name type="scientific">Dendrobium chrysotoxum</name>
    <name type="common">Orchid</name>
    <dbReference type="NCBI Taxonomy" id="161865"/>
    <lineage>
        <taxon>Eukaryota</taxon>
        <taxon>Viridiplantae</taxon>
        <taxon>Streptophyta</taxon>
        <taxon>Embryophyta</taxon>
        <taxon>Tracheophyta</taxon>
        <taxon>Spermatophyta</taxon>
        <taxon>Magnoliopsida</taxon>
        <taxon>Liliopsida</taxon>
        <taxon>Asparagales</taxon>
        <taxon>Orchidaceae</taxon>
        <taxon>Epidendroideae</taxon>
        <taxon>Malaxideae</taxon>
        <taxon>Dendrobiinae</taxon>
        <taxon>Dendrobium</taxon>
    </lineage>
</organism>
<feature type="domain" description="Glycosyl transferase 48" evidence="2">
    <location>
        <begin position="9"/>
        <end position="201"/>
    </location>
</feature>
<dbReference type="GO" id="GO:0006075">
    <property type="term" value="P:(1-&gt;3)-beta-D-glucan biosynthetic process"/>
    <property type="evidence" value="ECO:0007669"/>
    <property type="project" value="InterPro"/>
</dbReference>
<keyword evidence="1" id="KW-1133">Transmembrane helix</keyword>
<evidence type="ECO:0000256" key="1">
    <source>
        <dbReference type="SAM" id="Phobius"/>
    </source>
</evidence>
<gene>
    <name evidence="3" type="ORF">IEQ34_012888</name>
</gene>
<evidence type="ECO:0000259" key="2">
    <source>
        <dbReference type="Pfam" id="PF02364"/>
    </source>
</evidence>
<keyword evidence="1" id="KW-0812">Transmembrane</keyword>
<dbReference type="PANTHER" id="PTHR12741">
    <property type="entry name" value="LYST-INTERACTING PROTEIN LIP5 DOPAMINE RESPONSIVE PROTEIN DRG-1"/>
    <property type="match status" value="1"/>
</dbReference>
<proteinExistence type="predicted"/>
<accession>A0AAV7GPE4</accession>